<dbReference type="AlphaFoldDB" id="A0A1Y2KCB5"/>
<dbReference type="SUPFAM" id="SSF52540">
    <property type="entry name" value="P-loop containing nucleoside triphosphate hydrolases"/>
    <property type="match status" value="1"/>
</dbReference>
<accession>A0A1Y2KCB5</accession>
<keyword evidence="2" id="KW-1185">Reference proteome</keyword>
<dbReference type="NCBIfam" id="NF033453">
    <property type="entry name" value="BREX_3_BrxF"/>
    <property type="match status" value="1"/>
</dbReference>
<dbReference type="EMBL" id="LVJN01000007">
    <property type="protein sequence ID" value="OSM08491.1"/>
    <property type="molecule type" value="Genomic_DNA"/>
</dbReference>
<dbReference type="Proteomes" id="UP000194003">
    <property type="component" value="Unassembled WGS sequence"/>
</dbReference>
<evidence type="ECO:0000313" key="2">
    <source>
        <dbReference type="Proteomes" id="UP000194003"/>
    </source>
</evidence>
<name>A0A1Y2KCB5_9PROT</name>
<reference evidence="1 2" key="1">
    <citation type="journal article" date="2016" name="BMC Genomics">
        <title>Combined genomic and structural analyses of a cultured magnetotactic bacterium reveals its niche adaptation to a dynamic environment.</title>
        <authorList>
            <person name="Araujo A.C."/>
            <person name="Morillo V."/>
            <person name="Cypriano J."/>
            <person name="Teixeira L.C."/>
            <person name="Leao P."/>
            <person name="Lyra S."/>
            <person name="Almeida L.G."/>
            <person name="Bazylinski D.A."/>
            <person name="Vasconcellos A.T."/>
            <person name="Abreu F."/>
            <person name="Lins U."/>
        </authorList>
    </citation>
    <scope>NUCLEOTIDE SEQUENCE [LARGE SCALE GENOMIC DNA]</scope>
    <source>
        <strain evidence="1 2">IT-1</strain>
    </source>
</reference>
<dbReference type="STRING" id="1434232.MAIT1_04663"/>
<evidence type="ECO:0000313" key="1">
    <source>
        <dbReference type="EMBL" id="OSM08491.1"/>
    </source>
</evidence>
<organism evidence="1 2">
    <name type="scientific">Magnetofaba australis IT-1</name>
    <dbReference type="NCBI Taxonomy" id="1434232"/>
    <lineage>
        <taxon>Bacteria</taxon>
        <taxon>Pseudomonadati</taxon>
        <taxon>Pseudomonadota</taxon>
        <taxon>Magnetococcia</taxon>
        <taxon>Magnetococcales</taxon>
        <taxon>Magnetococcaceae</taxon>
        <taxon>Magnetofaba</taxon>
    </lineage>
</organism>
<protein>
    <submittedName>
        <fullName evidence="1">Putative ATPase AAA</fullName>
    </submittedName>
</protein>
<dbReference type="InterPro" id="IPR027417">
    <property type="entry name" value="P-loop_NTPase"/>
</dbReference>
<comment type="caution">
    <text evidence="1">The sequence shown here is derived from an EMBL/GenBank/DDBJ whole genome shotgun (WGS) entry which is preliminary data.</text>
</comment>
<dbReference type="InterPro" id="IPR048067">
    <property type="entry name" value="BREX_3_BrxF"/>
</dbReference>
<proteinExistence type="predicted"/>
<gene>
    <name evidence="1" type="ORF">MAIT1_04663</name>
</gene>
<dbReference type="Gene3D" id="3.40.50.300">
    <property type="entry name" value="P-loop containing nucleotide triphosphate hydrolases"/>
    <property type="match status" value="1"/>
</dbReference>
<sequence>MDAVRQAGQLFHRLILLVGPSGSGKTRLLRDVGHSTGWPVINLNLELSKGMLELSNRKRAMKAGRLMAEIVERDGADVTLLDNLELLFEPSLMLDPLRLLQGIARDRTVVAAWNGRLTDGHLDYAEPGHPEHRRYMAKDLLIVELGNQ</sequence>